<dbReference type="Proteomes" id="UP001595453">
    <property type="component" value="Unassembled WGS sequence"/>
</dbReference>
<keyword evidence="2" id="KW-0378">Hydrolase</keyword>
<dbReference type="GO" id="GO:0016787">
    <property type="term" value="F:hydrolase activity"/>
    <property type="evidence" value="ECO:0007669"/>
    <property type="project" value="UniProtKB-KW"/>
</dbReference>
<keyword evidence="3" id="KW-1185">Reference proteome</keyword>
<dbReference type="Gene3D" id="3.30.2010.10">
    <property type="entry name" value="Metalloproteases ('zincins'), catalytic domain"/>
    <property type="match status" value="1"/>
</dbReference>
<sequence length="172" mass="20367">MAFHSYFLHYPENLQQQIQQLIADDERLTQYFQNKYPEPHDLRSDKQLADYTNGFKQRYLKNTPRLDSVGYKKQADLVKNALGTHTFQRQQHGGKLKAKHHIAIANQLRAAPEALLRCLVVHELAHFKEYDHNKAFYQLCCHMTPDYHQLELDLRLFLVLEQKALSFYQPEV</sequence>
<feature type="domain" description="YgjP-like metallopeptidase" evidence="1">
    <location>
        <begin position="94"/>
        <end position="154"/>
    </location>
</feature>
<evidence type="ECO:0000259" key="1">
    <source>
        <dbReference type="Pfam" id="PF01863"/>
    </source>
</evidence>
<dbReference type="PANTHER" id="PTHR30399">
    <property type="entry name" value="UNCHARACTERIZED PROTEIN YGJP"/>
    <property type="match status" value="1"/>
</dbReference>
<comment type="caution">
    <text evidence="2">The sequence shown here is derived from an EMBL/GenBank/DDBJ whole genome shotgun (WGS) entry which is preliminary data.</text>
</comment>
<organism evidence="2 3">
    <name type="scientific">Pseudoalteromonas fenneropenaei</name>
    <dbReference type="NCBI Taxonomy" id="1737459"/>
    <lineage>
        <taxon>Bacteria</taxon>
        <taxon>Pseudomonadati</taxon>
        <taxon>Pseudomonadota</taxon>
        <taxon>Gammaproteobacteria</taxon>
        <taxon>Alteromonadales</taxon>
        <taxon>Pseudoalteromonadaceae</taxon>
        <taxon>Pseudoalteromonas</taxon>
    </lineage>
</organism>
<name>A0ABV7CND7_9GAMM</name>
<reference evidence="3" key="1">
    <citation type="journal article" date="2019" name="Int. J. Syst. Evol. Microbiol.">
        <title>The Global Catalogue of Microorganisms (GCM) 10K type strain sequencing project: providing services to taxonomists for standard genome sequencing and annotation.</title>
        <authorList>
            <consortium name="The Broad Institute Genomics Platform"/>
            <consortium name="The Broad Institute Genome Sequencing Center for Infectious Disease"/>
            <person name="Wu L."/>
            <person name="Ma J."/>
        </authorList>
    </citation>
    <scope>NUCLEOTIDE SEQUENCE [LARGE SCALE GENOMIC DNA]</scope>
    <source>
        <strain evidence="3">KCTC 42730</strain>
    </source>
</reference>
<dbReference type="PANTHER" id="PTHR30399:SF1">
    <property type="entry name" value="UTP PYROPHOSPHATASE"/>
    <property type="match status" value="1"/>
</dbReference>
<evidence type="ECO:0000313" key="3">
    <source>
        <dbReference type="Proteomes" id="UP001595453"/>
    </source>
</evidence>
<protein>
    <submittedName>
        <fullName evidence="2">M48 family metallopeptidase</fullName>
        <ecNumber evidence="2">3.4.24.-</ecNumber>
    </submittedName>
</protein>
<accession>A0ABV7CND7</accession>
<gene>
    <name evidence="2" type="ORF">ACFOEE_16145</name>
</gene>
<proteinExistence type="predicted"/>
<dbReference type="EC" id="3.4.24.-" evidence="2"/>
<dbReference type="RefSeq" id="WP_377126570.1">
    <property type="nucleotide sequence ID" value="NZ_JBHRSD010000029.1"/>
</dbReference>
<dbReference type="CDD" id="cd07344">
    <property type="entry name" value="M48_yhfN_like"/>
    <property type="match status" value="1"/>
</dbReference>
<dbReference type="InterPro" id="IPR002725">
    <property type="entry name" value="YgjP-like_metallopeptidase"/>
</dbReference>
<evidence type="ECO:0000313" key="2">
    <source>
        <dbReference type="EMBL" id="MFC3034043.1"/>
    </source>
</evidence>
<dbReference type="InterPro" id="IPR053136">
    <property type="entry name" value="UTP_pyrophosphatase-like"/>
</dbReference>
<dbReference type="EMBL" id="JBHRSD010000029">
    <property type="protein sequence ID" value="MFC3034043.1"/>
    <property type="molecule type" value="Genomic_DNA"/>
</dbReference>
<dbReference type="Pfam" id="PF01863">
    <property type="entry name" value="YgjP-like"/>
    <property type="match status" value="1"/>
</dbReference>